<keyword evidence="3" id="KW-1185">Reference proteome</keyword>
<gene>
    <name evidence="2" type="ORF">DF185_02910</name>
</gene>
<feature type="transmembrane region" description="Helical" evidence="1">
    <location>
        <begin position="100"/>
        <end position="118"/>
    </location>
</feature>
<comment type="caution">
    <text evidence="2">The sequence shown here is derived from an EMBL/GenBank/DDBJ whole genome shotgun (WGS) entry which is preliminary data.</text>
</comment>
<proteinExistence type="predicted"/>
<keyword evidence="1" id="KW-1133">Transmembrane helix</keyword>
<dbReference type="EMBL" id="QFLI01000001">
    <property type="protein sequence ID" value="PXY03057.1"/>
    <property type="molecule type" value="Genomic_DNA"/>
</dbReference>
<name>A0A2V4A585_9BACT</name>
<evidence type="ECO:0000313" key="2">
    <source>
        <dbReference type="EMBL" id="PXY03057.1"/>
    </source>
</evidence>
<dbReference type="Proteomes" id="UP000248079">
    <property type="component" value="Unassembled WGS sequence"/>
</dbReference>
<sequence>MERRMNYQDHPSRFFLLIARIVGFLITGVFLLFMVPEFIEILDNKSEYTEFWIFVFYALAMIYGAGFLLSFWKIKTSAYIMIISSIAIVLYGFFDTMSWAVFLILIPLSFSGILLLIYSKRMGK</sequence>
<feature type="transmembrane region" description="Helical" evidence="1">
    <location>
        <begin position="51"/>
        <end position="71"/>
    </location>
</feature>
<feature type="transmembrane region" description="Helical" evidence="1">
    <location>
        <begin position="12"/>
        <end position="39"/>
    </location>
</feature>
<dbReference type="AlphaFoldDB" id="A0A2V4A585"/>
<dbReference type="RefSeq" id="WP_110359213.1">
    <property type="nucleotide sequence ID" value="NZ_QFLI01000001.1"/>
</dbReference>
<protein>
    <submittedName>
        <fullName evidence="2">Uncharacterized protein</fullName>
    </submittedName>
</protein>
<accession>A0A2V4A585</accession>
<feature type="transmembrane region" description="Helical" evidence="1">
    <location>
        <begin position="78"/>
        <end position="94"/>
    </location>
</feature>
<organism evidence="2 3">
    <name type="scientific">Marinifilum breve</name>
    <dbReference type="NCBI Taxonomy" id="2184082"/>
    <lineage>
        <taxon>Bacteria</taxon>
        <taxon>Pseudomonadati</taxon>
        <taxon>Bacteroidota</taxon>
        <taxon>Bacteroidia</taxon>
        <taxon>Marinilabiliales</taxon>
        <taxon>Marinifilaceae</taxon>
    </lineage>
</organism>
<evidence type="ECO:0000313" key="3">
    <source>
        <dbReference type="Proteomes" id="UP000248079"/>
    </source>
</evidence>
<reference evidence="2 3" key="1">
    <citation type="submission" date="2018-05" db="EMBL/GenBank/DDBJ databases">
        <title>Marinifilum breve JC075T sp. nov., a marine bacterium isolated from Yongle Blue Hole in the South China Sea.</title>
        <authorList>
            <person name="Fu T."/>
        </authorList>
    </citation>
    <scope>NUCLEOTIDE SEQUENCE [LARGE SCALE GENOMIC DNA]</scope>
    <source>
        <strain evidence="2 3">JC075</strain>
    </source>
</reference>
<keyword evidence="1" id="KW-0472">Membrane</keyword>
<keyword evidence="1" id="KW-0812">Transmembrane</keyword>
<dbReference type="OrthoDB" id="1121784at2"/>
<evidence type="ECO:0000256" key="1">
    <source>
        <dbReference type="SAM" id="Phobius"/>
    </source>
</evidence>